<dbReference type="AlphaFoldDB" id="A0A0A8YDT4"/>
<feature type="region of interest" description="Disordered" evidence="1">
    <location>
        <begin position="1"/>
        <end position="34"/>
    </location>
</feature>
<feature type="compositionally biased region" description="Basic and acidic residues" evidence="1">
    <location>
        <begin position="18"/>
        <end position="28"/>
    </location>
</feature>
<evidence type="ECO:0000313" key="2">
    <source>
        <dbReference type="EMBL" id="JAD24196.1"/>
    </source>
</evidence>
<name>A0A0A8YDT4_ARUDO</name>
<proteinExistence type="predicted"/>
<reference evidence="2" key="1">
    <citation type="submission" date="2014-09" db="EMBL/GenBank/DDBJ databases">
        <authorList>
            <person name="Magalhaes I.L.F."/>
            <person name="Oliveira U."/>
            <person name="Santos F.R."/>
            <person name="Vidigal T.H.D.A."/>
            <person name="Brescovit A.D."/>
            <person name="Santos A.J."/>
        </authorList>
    </citation>
    <scope>NUCLEOTIDE SEQUENCE</scope>
    <source>
        <tissue evidence="2">Shoot tissue taken approximately 20 cm above the soil surface</tissue>
    </source>
</reference>
<evidence type="ECO:0000256" key="1">
    <source>
        <dbReference type="SAM" id="MobiDB-lite"/>
    </source>
</evidence>
<protein>
    <submittedName>
        <fullName evidence="2">Uncharacterized protein</fullName>
    </submittedName>
</protein>
<accession>A0A0A8YDT4</accession>
<sequence>MEAGLGSVAKWRRKRGKWKETAGQRGEQEAAAAL</sequence>
<organism evidence="2">
    <name type="scientific">Arundo donax</name>
    <name type="common">Giant reed</name>
    <name type="synonym">Donax arundinaceus</name>
    <dbReference type="NCBI Taxonomy" id="35708"/>
    <lineage>
        <taxon>Eukaryota</taxon>
        <taxon>Viridiplantae</taxon>
        <taxon>Streptophyta</taxon>
        <taxon>Embryophyta</taxon>
        <taxon>Tracheophyta</taxon>
        <taxon>Spermatophyta</taxon>
        <taxon>Magnoliopsida</taxon>
        <taxon>Liliopsida</taxon>
        <taxon>Poales</taxon>
        <taxon>Poaceae</taxon>
        <taxon>PACMAD clade</taxon>
        <taxon>Arundinoideae</taxon>
        <taxon>Arundineae</taxon>
        <taxon>Arundo</taxon>
    </lineage>
</organism>
<dbReference type="EMBL" id="GBRH01273699">
    <property type="protein sequence ID" value="JAD24196.1"/>
    <property type="molecule type" value="Transcribed_RNA"/>
</dbReference>
<reference evidence="2" key="2">
    <citation type="journal article" date="2015" name="Data Brief">
        <title>Shoot transcriptome of the giant reed, Arundo donax.</title>
        <authorList>
            <person name="Barrero R.A."/>
            <person name="Guerrero F.D."/>
            <person name="Moolhuijzen P."/>
            <person name="Goolsby J.A."/>
            <person name="Tidwell J."/>
            <person name="Bellgard S.E."/>
            <person name="Bellgard M.I."/>
        </authorList>
    </citation>
    <scope>NUCLEOTIDE SEQUENCE</scope>
    <source>
        <tissue evidence="2">Shoot tissue taken approximately 20 cm above the soil surface</tissue>
    </source>
</reference>